<dbReference type="InterPro" id="IPR004476">
    <property type="entry name" value="RNase_II/RNase_R"/>
</dbReference>
<dbReference type="GO" id="GO:0008859">
    <property type="term" value="F:exoribonuclease II activity"/>
    <property type="evidence" value="ECO:0007669"/>
    <property type="project" value="UniProtKB-UniRule"/>
</dbReference>
<dbReference type="GO" id="GO:0005829">
    <property type="term" value="C:cytosol"/>
    <property type="evidence" value="ECO:0007669"/>
    <property type="project" value="TreeGrafter"/>
</dbReference>
<dbReference type="SMART" id="SM00357">
    <property type="entry name" value="CSP"/>
    <property type="match status" value="1"/>
</dbReference>
<evidence type="ECO:0000256" key="5">
    <source>
        <dbReference type="ARBA" id="ARBA00022801"/>
    </source>
</evidence>
<evidence type="ECO:0000256" key="9">
    <source>
        <dbReference type="SAM" id="MobiDB-lite"/>
    </source>
</evidence>
<dbReference type="Pfam" id="PF00773">
    <property type="entry name" value="RNB"/>
    <property type="match status" value="1"/>
</dbReference>
<dbReference type="GO" id="GO:0003723">
    <property type="term" value="F:RNA binding"/>
    <property type="evidence" value="ECO:0007669"/>
    <property type="project" value="UniProtKB-UniRule"/>
</dbReference>
<dbReference type="Pfam" id="PF00575">
    <property type="entry name" value="S1"/>
    <property type="match status" value="1"/>
</dbReference>
<dbReference type="PROSITE" id="PS01175">
    <property type="entry name" value="RIBONUCLEASE_II"/>
    <property type="match status" value="1"/>
</dbReference>
<evidence type="ECO:0000256" key="7">
    <source>
        <dbReference type="ARBA" id="ARBA00022884"/>
    </source>
</evidence>
<evidence type="ECO:0000256" key="1">
    <source>
        <dbReference type="ARBA" id="ARBA00001849"/>
    </source>
</evidence>
<keyword evidence="7 8" id="KW-0694">RNA-binding</keyword>
<gene>
    <name evidence="8 11" type="primary">rnr</name>
    <name evidence="11" type="ORF">NCTC13337_00199</name>
</gene>
<dbReference type="Pfam" id="PF17876">
    <property type="entry name" value="CSD2"/>
    <property type="match status" value="1"/>
</dbReference>
<dbReference type="InterPro" id="IPR011805">
    <property type="entry name" value="RNase_R"/>
</dbReference>
<dbReference type="GO" id="GO:0006402">
    <property type="term" value="P:mRNA catabolic process"/>
    <property type="evidence" value="ECO:0007669"/>
    <property type="project" value="TreeGrafter"/>
</dbReference>
<dbReference type="InterPro" id="IPR012340">
    <property type="entry name" value="NA-bd_OB-fold"/>
</dbReference>
<dbReference type="InterPro" id="IPR040476">
    <property type="entry name" value="CSD2"/>
</dbReference>
<organism evidence="11 12">
    <name type="scientific">Suttonella ornithocola</name>
    <dbReference type="NCBI Taxonomy" id="279832"/>
    <lineage>
        <taxon>Bacteria</taxon>
        <taxon>Pseudomonadati</taxon>
        <taxon>Pseudomonadota</taxon>
        <taxon>Gammaproteobacteria</taxon>
        <taxon>Cardiobacteriales</taxon>
        <taxon>Cardiobacteriaceae</taxon>
        <taxon>Suttonella</taxon>
    </lineage>
</organism>
<dbReference type="InterPro" id="IPR001900">
    <property type="entry name" value="RNase_II/R"/>
</dbReference>
<comment type="subcellular location">
    <subcellularLocation>
        <location evidence="2 8">Cytoplasm</location>
    </subcellularLocation>
</comment>
<keyword evidence="4 8" id="KW-0540">Nuclease</keyword>
<reference evidence="11 12" key="1">
    <citation type="submission" date="2018-06" db="EMBL/GenBank/DDBJ databases">
        <authorList>
            <consortium name="Pathogen Informatics"/>
            <person name="Doyle S."/>
        </authorList>
    </citation>
    <scope>NUCLEOTIDE SEQUENCE [LARGE SCALE GENOMIC DNA]</scope>
    <source>
        <strain evidence="11 12">NCTC13337</strain>
    </source>
</reference>
<accession>A0A380MM37</accession>
<dbReference type="InterPro" id="IPR013223">
    <property type="entry name" value="RNase_B_OB_dom"/>
</dbReference>
<dbReference type="EMBL" id="UHIC01000001">
    <property type="protein sequence ID" value="SUO93372.1"/>
    <property type="molecule type" value="Genomic_DNA"/>
</dbReference>
<dbReference type="SUPFAM" id="SSF50249">
    <property type="entry name" value="Nucleic acid-binding proteins"/>
    <property type="match status" value="4"/>
</dbReference>
<dbReference type="PROSITE" id="PS50126">
    <property type="entry name" value="S1"/>
    <property type="match status" value="1"/>
</dbReference>
<name>A0A380MM37_9GAMM</name>
<proteinExistence type="inferred from homology"/>
<dbReference type="PANTHER" id="PTHR23355:SF9">
    <property type="entry name" value="DIS3-LIKE EXONUCLEASE 2"/>
    <property type="match status" value="1"/>
</dbReference>
<dbReference type="Proteomes" id="UP000254601">
    <property type="component" value="Unassembled WGS sequence"/>
</dbReference>
<dbReference type="AlphaFoldDB" id="A0A380MM37"/>
<evidence type="ECO:0000256" key="2">
    <source>
        <dbReference type="ARBA" id="ARBA00004496"/>
    </source>
</evidence>
<dbReference type="SMART" id="SM00955">
    <property type="entry name" value="RNB"/>
    <property type="match status" value="1"/>
</dbReference>
<evidence type="ECO:0000259" key="10">
    <source>
        <dbReference type="PROSITE" id="PS50126"/>
    </source>
</evidence>
<dbReference type="InterPro" id="IPR011129">
    <property type="entry name" value="CSD"/>
</dbReference>
<comment type="similarity">
    <text evidence="8">Belongs to the RNR ribonuclease family. RNase R subfamily.</text>
</comment>
<keyword evidence="12" id="KW-1185">Reference proteome</keyword>
<dbReference type="Gene3D" id="2.40.50.140">
    <property type="entry name" value="Nucleic acid-binding proteins"/>
    <property type="match status" value="2"/>
</dbReference>
<dbReference type="RefSeq" id="WP_072575487.1">
    <property type="nucleotide sequence ID" value="NZ_LWHB01000007.1"/>
</dbReference>
<protein>
    <recommendedName>
        <fullName evidence="8">Ribonuclease R</fullName>
        <shortName evidence="8">RNase R</shortName>
        <ecNumber evidence="8">3.1.13.1</ecNumber>
    </recommendedName>
</protein>
<evidence type="ECO:0000256" key="4">
    <source>
        <dbReference type="ARBA" id="ARBA00022722"/>
    </source>
</evidence>
<comment type="catalytic activity">
    <reaction evidence="1 8">
        <text>Exonucleolytic cleavage in the 3'- to 5'-direction to yield nucleoside 5'-phosphates.</text>
        <dbReference type="EC" id="3.1.13.1"/>
    </reaction>
</comment>
<evidence type="ECO:0000256" key="6">
    <source>
        <dbReference type="ARBA" id="ARBA00022839"/>
    </source>
</evidence>
<evidence type="ECO:0000256" key="8">
    <source>
        <dbReference type="HAMAP-Rule" id="MF_01895"/>
    </source>
</evidence>
<evidence type="ECO:0000256" key="3">
    <source>
        <dbReference type="ARBA" id="ARBA00022490"/>
    </source>
</evidence>
<dbReference type="CDD" id="cd04471">
    <property type="entry name" value="S1_RNase_R"/>
    <property type="match status" value="1"/>
</dbReference>
<sequence length="781" mass="89469">MAKIKKNANWQTLDPFFEREVKKYGKNPLPSREYLLQWLEKQGKLLTVLEMIEAFQLSGERAEFFTHRIKAMISSGQLMRNRQGKIGLPKKMDLVKGTVIAHAEGYGFLNVDNEEQDGFIPPKYMNELMHGDKILARVSNIDRQGRKDFAPVEILERAQKRVVGKLTNVQGVWFVSPENRRLTQQLLIPANMLGGGQKNQIVIAEITEYPTRYQQPIGKIVAVLGEQMAAGLEVEIALANHNIPHEFPDAVRQEAEKLPDILLQKDYQGRLDLRHLPLVTIDGISSRDFDDAVFAEKRGENYRLYVAIADVSHYVTVGSPLDKEAYLRGTSVYFPDRVIPMLPEKLSNGLCSLNPNVDRLCMVCELTIAPDGSVKRTKFHEAVMHSHARLTYETAEKILFERDPLVRESFAQLVKPLEDLKSVYEILRRARQARHTIEFNFQEAEFFYDGEGKIESISARERLDSHKLIEECMIIANVAAAKFLQRHKIPALYRVHDNPSHERLEKLKAFTAKLGLKWQGKEDEITPEQLMALLDKAREREDHLLIEKMILRSMAQAVYTPENRGHFGLALENYAHFTSPIRRYPDLLVHRAIRHILRGGNAKDYIYRLEAMTEMGKQCSMAERRADEATREAMDFLKCEFMSHHLGEEFVGQISNVTSFGFFVTLEDYFIDGLVHVSTLTSDYYHFDADTLSLSGERMGQRFAMMDTVRIRVAKADTDTRKIDFEWLETLSGSPSIVNRKSAKKKRAAKVKPAIQKKAAEKAPKAKKKTAKRKAARRQKK</sequence>
<comment type="function">
    <text evidence="8">3'-5' exoribonuclease that releases 5'-nucleoside monophosphates and is involved in maturation of structured RNAs.</text>
</comment>
<dbReference type="InterPro" id="IPR050180">
    <property type="entry name" value="RNR_Ribonuclease"/>
</dbReference>
<feature type="region of interest" description="Disordered" evidence="9">
    <location>
        <begin position="738"/>
        <end position="781"/>
    </location>
</feature>
<keyword evidence="3 8" id="KW-0963">Cytoplasm</keyword>
<dbReference type="InterPro" id="IPR022966">
    <property type="entry name" value="RNase_II/R_CS"/>
</dbReference>
<dbReference type="Pfam" id="PF08206">
    <property type="entry name" value="OB_RNB"/>
    <property type="match status" value="1"/>
</dbReference>
<evidence type="ECO:0000313" key="12">
    <source>
        <dbReference type="Proteomes" id="UP000254601"/>
    </source>
</evidence>
<dbReference type="NCBIfam" id="TIGR00358">
    <property type="entry name" value="3_prime_RNase"/>
    <property type="match status" value="1"/>
</dbReference>
<dbReference type="EC" id="3.1.13.1" evidence="8"/>
<dbReference type="SMART" id="SM00316">
    <property type="entry name" value="S1"/>
    <property type="match status" value="2"/>
</dbReference>
<dbReference type="HAMAP" id="MF_01895">
    <property type="entry name" value="RNase_R"/>
    <property type="match status" value="1"/>
</dbReference>
<feature type="domain" description="S1 motif" evidence="10">
    <location>
        <begin position="647"/>
        <end position="728"/>
    </location>
</feature>
<dbReference type="PANTHER" id="PTHR23355">
    <property type="entry name" value="RIBONUCLEASE"/>
    <property type="match status" value="1"/>
</dbReference>
<feature type="compositionally biased region" description="Basic residues" evidence="9">
    <location>
        <begin position="765"/>
        <end position="781"/>
    </location>
</feature>
<feature type="compositionally biased region" description="Basic residues" evidence="9">
    <location>
        <begin position="741"/>
        <end position="750"/>
    </location>
</feature>
<keyword evidence="6 8" id="KW-0269">Exonuclease</keyword>
<dbReference type="InterPro" id="IPR003029">
    <property type="entry name" value="S1_domain"/>
</dbReference>
<keyword evidence="5 8" id="KW-0378">Hydrolase</keyword>
<evidence type="ECO:0000313" key="11">
    <source>
        <dbReference type="EMBL" id="SUO93372.1"/>
    </source>
</evidence>
<dbReference type="NCBIfam" id="TIGR02063">
    <property type="entry name" value="RNase_R"/>
    <property type="match status" value="1"/>
</dbReference>